<dbReference type="PANTHER" id="PTHR22722">
    <property type="entry name" value="LOW-DENSITY LIPOPROTEIN RECEPTOR-RELATED PROTEIN 2-RELATED"/>
    <property type="match status" value="1"/>
</dbReference>
<evidence type="ECO:0000313" key="3">
    <source>
        <dbReference type="Proteomes" id="UP001150924"/>
    </source>
</evidence>
<evidence type="ECO:0000256" key="1">
    <source>
        <dbReference type="ARBA" id="ARBA00023157"/>
    </source>
</evidence>
<keyword evidence="1" id="KW-1015">Disulfide bond</keyword>
<dbReference type="GO" id="GO:0005886">
    <property type="term" value="C:plasma membrane"/>
    <property type="evidence" value="ECO:0007669"/>
    <property type="project" value="TreeGrafter"/>
</dbReference>
<organism evidence="2 3">
    <name type="scientific">Nannocystis pusilla</name>
    <dbReference type="NCBI Taxonomy" id="889268"/>
    <lineage>
        <taxon>Bacteria</taxon>
        <taxon>Pseudomonadati</taxon>
        <taxon>Myxococcota</taxon>
        <taxon>Polyangia</taxon>
        <taxon>Nannocystales</taxon>
        <taxon>Nannocystaceae</taxon>
        <taxon>Nannocystis</taxon>
    </lineage>
</organism>
<evidence type="ECO:0008006" key="4">
    <source>
        <dbReference type="Google" id="ProtNLM"/>
    </source>
</evidence>
<evidence type="ECO:0000313" key="2">
    <source>
        <dbReference type="EMBL" id="MCY1007221.1"/>
    </source>
</evidence>
<dbReference type="SUPFAM" id="SSF57424">
    <property type="entry name" value="LDL receptor-like module"/>
    <property type="match status" value="3"/>
</dbReference>
<sequence length="272" mass="27775">MTPRTLLAGALLLCACPNEPMSGGATVSATDATTTTDANVPDVPTTSATTTSGSATLTACEKKALATQATAGLRCPCEVTEGNYADVDGCIADFVAAANDPCLCDLEADPAHAPYVACLADAAVRYQDCLAPLMCSDEDAFYTCNGTYADAVAACDEPAKASVGAVSILCDGTPAFTCGAGGTISTHYVCDGEPDCKDMSDEAPALCTFVCADGQQILAFNKCDGAPDCDDMSDEAIALCYFSCDEGLEIPKTWVCDGNLDCADKTDEAACP</sequence>
<dbReference type="InterPro" id="IPR002172">
    <property type="entry name" value="LDrepeatLR_classA_rpt"/>
</dbReference>
<name>A0A9X3EVE3_9BACT</name>
<dbReference type="PRINTS" id="PR00261">
    <property type="entry name" value="LDLRECEPTOR"/>
</dbReference>
<dbReference type="InterPro" id="IPR036055">
    <property type="entry name" value="LDL_receptor-like_sf"/>
</dbReference>
<dbReference type="PROSITE" id="PS50068">
    <property type="entry name" value="LDLRA_2"/>
    <property type="match status" value="2"/>
</dbReference>
<dbReference type="AlphaFoldDB" id="A0A9X3EVE3"/>
<dbReference type="Gene3D" id="4.10.400.10">
    <property type="entry name" value="Low-density Lipoprotein Receptor"/>
    <property type="match status" value="3"/>
</dbReference>
<comment type="caution">
    <text evidence="2">The sequence shown here is derived from an EMBL/GenBank/DDBJ whole genome shotgun (WGS) entry which is preliminary data.</text>
</comment>
<protein>
    <recommendedName>
        <fullName evidence="4">Lipoprotein</fullName>
    </recommendedName>
</protein>
<dbReference type="SMART" id="SM00192">
    <property type="entry name" value="LDLa"/>
    <property type="match status" value="3"/>
</dbReference>
<dbReference type="Pfam" id="PF00057">
    <property type="entry name" value="Ldl_recept_a"/>
    <property type="match status" value="3"/>
</dbReference>
<dbReference type="RefSeq" id="WP_267769812.1">
    <property type="nucleotide sequence ID" value="NZ_JAPNKE010000002.1"/>
</dbReference>
<accession>A0A9X3EVE3</accession>
<proteinExistence type="predicted"/>
<dbReference type="EMBL" id="JAPNKE010000002">
    <property type="protein sequence ID" value="MCY1007221.1"/>
    <property type="molecule type" value="Genomic_DNA"/>
</dbReference>
<gene>
    <name evidence="2" type="ORF">OV079_16985</name>
</gene>
<keyword evidence="3" id="KW-1185">Reference proteome</keyword>
<dbReference type="Proteomes" id="UP001150924">
    <property type="component" value="Unassembled WGS sequence"/>
</dbReference>
<dbReference type="CDD" id="cd00112">
    <property type="entry name" value="LDLa"/>
    <property type="match status" value="3"/>
</dbReference>
<dbReference type="PROSITE" id="PS51257">
    <property type="entry name" value="PROKAR_LIPOPROTEIN"/>
    <property type="match status" value="1"/>
</dbReference>
<dbReference type="GO" id="GO:0043235">
    <property type="term" value="C:receptor complex"/>
    <property type="evidence" value="ECO:0007669"/>
    <property type="project" value="TreeGrafter"/>
</dbReference>
<dbReference type="InterPro" id="IPR051221">
    <property type="entry name" value="LDLR-related"/>
</dbReference>
<reference evidence="2" key="1">
    <citation type="submission" date="2022-11" db="EMBL/GenBank/DDBJ databases">
        <title>Minimal conservation of predation-associated metabolite biosynthetic gene clusters underscores biosynthetic potential of Myxococcota including descriptions for ten novel species: Archangium lansinium sp. nov., Myxococcus landrumus sp. nov., Nannocystis bai.</title>
        <authorList>
            <person name="Ahearne A."/>
            <person name="Stevens C."/>
            <person name="Phillips K."/>
        </authorList>
    </citation>
    <scope>NUCLEOTIDE SEQUENCE</scope>
    <source>
        <strain evidence="2">Na p29</strain>
    </source>
</reference>